<feature type="active site" description="Proton acceptor" evidence="2">
    <location>
        <position position="184"/>
    </location>
</feature>
<dbReference type="CDD" id="cd00616">
    <property type="entry name" value="AHBA_syn"/>
    <property type="match status" value="1"/>
</dbReference>
<dbReference type="GO" id="GO:0008483">
    <property type="term" value="F:transaminase activity"/>
    <property type="evidence" value="ECO:0007669"/>
    <property type="project" value="TreeGrafter"/>
</dbReference>
<proteinExistence type="inferred from homology"/>
<dbReference type="EMBL" id="BLVP01000007">
    <property type="protein sequence ID" value="GFM36659.1"/>
    <property type="molecule type" value="Genomic_DNA"/>
</dbReference>
<dbReference type="AlphaFoldDB" id="A0A7J0BSJ1"/>
<protein>
    <submittedName>
        <fullName evidence="5">Spore coat polysaccharide biosynthesis protein SpsC</fullName>
    </submittedName>
</protein>
<dbReference type="InterPro" id="IPR000653">
    <property type="entry name" value="DegT/StrS_aminotransferase"/>
</dbReference>
<keyword evidence="6" id="KW-1185">Reference proteome</keyword>
<gene>
    <name evidence="5" type="primary">spsC</name>
    <name evidence="5" type="ORF">DSM19430T_13430</name>
</gene>
<evidence type="ECO:0000256" key="4">
    <source>
        <dbReference type="RuleBase" id="RU004508"/>
    </source>
</evidence>
<dbReference type="SUPFAM" id="SSF53383">
    <property type="entry name" value="PLP-dependent transferases"/>
    <property type="match status" value="1"/>
</dbReference>
<dbReference type="InterPro" id="IPR015422">
    <property type="entry name" value="PyrdxlP-dep_Trfase_small"/>
</dbReference>
<evidence type="ECO:0000256" key="2">
    <source>
        <dbReference type="PIRSR" id="PIRSR000390-1"/>
    </source>
</evidence>
<dbReference type="Gene3D" id="3.40.640.10">
    <property type="entry name" value="Type I PLP-dependent aspartate aminotransferase-like (Major domain)"/>
    <property type="match status" value="1"/>
</dbReference>
<dbReference type="Proteomes" id="UP000503820">
    <property type="component" value="Unassembled WGS sequence"/>
</dbReference>
<organism evidence="5 6">
    <name type="scientific">Desulfovibrio psychrotolerans</name>
    <dbReference type="NCBI Taxonomy" id="415242"/>
    <lineage>
        <taxon>Bacteria</taxon>
        <taxon>Pseudomonadati</taxon>
        <taxon>Thermodesulfobacteriota</taxon>
        <taxon>Desulfovibrionia</taxon>
        <taxon>Desulfovibrionales</taxon>
        <taxon>Desulfovibrionaceae</taxon>
        <taxon>Desulfovibrio</taxon>
    </lineage>
</organism>
<reference evidence="5 6" key="1">
    <citation type="submission" date="2020-05" db="EMBL/GenBank/DDBJ databases">
        <title>Draft genome sequence of Desulfovibrio psychrotolerans JS1T.</title>
        <authorList>
            <person name="Ueno A."/>
            <person name="Tamazawa S."/>
            <person name="Tamamura S."/>
            <person name="Murakami T."/>
            <person name="Kiyama T."/>
            <person name="Inomata H."/>
            <person name="Amano Y."/>
            <person name="Miyakawa K."/>
            <person name="Tamaki H."/>
            <person name="Naganuma T."/>
            <person name="Kaneko K."/>
        </authorList>
    </citation>
    <scope>NUCLEOTIDE SEQUENCE [LARGE SCALE GENOMIC DNA]</scope>
    <source>
        <strain evidence="5 6">JS1</strain>
    </source>
</reference>
<dbReference type="PIRSF" id="PIRSF000390">
    <property type="entry name" value="PLP_StrS"/>
    <property type="match status" value="1"/>
</dbReference>
<dbReference type="Pfam" id="PF01041">
    <property type="entry name" value="DegT_DnrJ_EryC1"/>
    <property type="match status" value="1"/>
</dbReference>
<name>A0A7J0BSJ1_9BACT</name>
<evidence type="ECO:0000256" key="1">
    <source>
        <dbReference type="ARBA" id="ARBA00037999"/>
    </source>
</evidence>
<dbReference type="GO" id="GO:0030170">
    <property type="term" value="F:pyridoxal phosphate binding"/>
    <property type="evidence" value="ECO:0007669"/>
    <property type="project" value="TreeGrafter"/>
</dbReference>
<evidence type="ECO:0000313" key="6">
    <source>
        <dbReference type="Proteomes" id="UP000503820"/>
    </source>
</evidence>
<dbReference type="PANTHER" id="PTHR30244">
    <property type="entry name" value="TRANSAMINASE"/>
    <property type="match status" value="1"/>
</dbReference>
<dbReference type="GO" id="GO:0000271">
    <property type="term" value="P:polysaccharide biosynthetic process"/>
    <property type="evidence" value="ECO:0007669"/>
    <property type="project" value="TreeGrafter"/>
</dbReference>
<dbReference type="InterPro" id="IPR015424">
    <property type="entry name" value="PyrdxlP-dep_Trfase"/>
</dbReference>
<feature type="modified residue" description="N6-(pyridoxal phosphate)lysine" evidence="3">
    <location>
        <position position="184"/>
    </location>
</feature>
<dbReference type="InterPro" id="IPR015421">
    <property type="entry name" value="PyrdxlP-dep_Trfase_major"/>
</dbReference>
<keyword evidence="3 4" id="KW-0663">Pyridoxal phosphate</keyword>
<sequence length="393" mass="43248">MRDAFLVFGQPLIEQAEIDEVVDSLNKAWIGTGPKVHQFEKDFAAYKGVPYAAAVNSCTAALHLACLTLEFAPGDEVITTAMTFCASVNSIIHAGGTPVLADVNPHTLNIDPAAIEARITPRTRAIMVVHYAGRSCDMDPIMDLAARHGLTVIEDCAHAIETEYKGRTAGTIGHIGCFSFYATKNIVTGEGGMLISSDKAAMDRCKIMALHGMSADAWARFSDAGYKHYQVVDHGFKYNMMDIQAALGLHQLPRIDRYWNHRAAIWQRYMQAFADLGIGLPAPVEENTVHAYHLYTIRVNRECCGVERDQMLEALRARNIGVGVHYLAIPEHPYYQKRFGWRPEETPHATAYGRETISLPLSAKLSERDVDDVIEAVREICGACPAARTGATA</sequence>
<evidence type="ECO:0000256" key="3">
    <source>
        <dbReference type="PIRSR" id="PIRSR000390-2"/>
    </source>
</evidence>
<comment type="caution">
    <text evidence="5">The sequence shown here is derived from an EMBL/GenBank/DDBJ whole genome shotgun (WGS) entry which is preliminary data.</text>
</comment>
<comment type="similarity">
    <text evidence="1 4">Belongs to the DegT/DnrJ/EryC1 family.</text>
</comment>
<dbReference type="PANTHER" id="PTHR30244:SF34">
    <property type="entry name" value="DTDP-4-AMINO-4,6-DIDEOXYGALACTOSE TRANSAMINASE"/>
    <property type="match status" value="1"/>
</dbReference>
<dbReference type="RefSeq" id="WP_174409326.1">
    <property type="nucleotide sequence ID" value="NZ_BLVP01000007.1"/>
</dbReference>
<accession>A0A7J0BSJ1</accession>
<evidence type="ECO:0000313" key="5">
    <source>
        <dbReference type="EMBL" id="GFM36659.1"/>
    </source>
</evidence>
<dbReference type="Gene3D" id="3.90.1150.10">
    <property type="entry name" value="Aspartate Aminotransferase, domain 1"/>
    <property type="match status" value="1"/>
</dbReference>